<comment type="caution">
    <text evidence="1">The sequence shown here is derived from an EMBL/GenBank/DDBJ whole genome shotgun (WGS) entry which is preliminary data.</text>
</comment>
<name>A0A2S4PXI6_9PEZI</name>
<keyword evidence="2" id="KW-1185">Reference proteome</keyword>
<sequence length="377" mass="42106">MTRSRGLLNLVGPYLKEMEESCSEAGVEFLALISEGVSRAIRGKEYMPNYPQIHLTDLLPNAIALRFGNATVERQETWTTFILSLIPKLITTLDGKCDPLEKFILQEPGFASDRDEVLIRHIAWTNRSKESSDTHGENRTVKIQHIRERKQIITCEKCHGFHVTRTCARKKMYSYCGMEAHDGSCSHPPQCLNCRGPHESTDASCPARPRRKNRALVRLPSPQLRQISTAGKKEYIKSTEAALRSDKILDQTVYSDGALNKDGTTGAAYCIFRDPYQEISHGTVPLGRTVEAYDAEIHGALEGLRAALNHTLAKYATSLVVFLDNEEAAIRLYTGIPTPSSSKQILEFQKLQHDWEHRPNSRASSAGKVSIVGSLDI</sequence>
<organism evidence="1 2">
    <name type="scientific">Erysiphe pulchra</name>
    <dbReference type="NCBI Taxonomy" id="225359"/>
    <lineage>
        <taxon>Eukaryota</taxon>
        <taxon>Fungi</taxon>
        <taxon>Dikarya</taxon>
        <taxon>Ascomycota</taxon>
        <taxon>Pezizomycotina</taxon>
        <taxon>Leotiomycetes</taxon>
        <taxon>Erysiphales</taxon>
        <taxon>Erysiphaceae</taxon>
        <taxon>Erysiphe</taxon>
    </lineage>
</organism>
<evidence type="ECO:0008006" key="3">
    <source>
        <dbReference type="Google" id="ProtNLM"/>
    </source>
</evidence>
<dbReference type="InterPro" id="IPR012337">
    <property type="entry name" value="RNaseH-like_sf"/>
</dbReference>
<dbReference type="EMBL" id="PEDP01000254">
    <property type="protein sequence ID" value="POS86770.1"/>
    <property type="molecule type" value="Genomic_DNA"/>
</dbReference>
<evidence type="ECO:0000313" key="2">
    <source>
        <dbReference type="Proteomes" id="UP000237438"/>
    </source>
</evidence>
<dbReference type="AlphaFoldDB" id="A0A2S4PXI6"/>
<dbReference type="InterPro" id="IPR036397">
    <property type="entry name" value="RNaseH_sf"/>
</dbReference>
<dbReference type="SUPFAM" id="SSF53098">
    <property type="entry name" value="Ribonuclease H-like"/>
    <property type="match status" value="1"/>
</dbReference>
<protein>
    <recommendedName>
        <fullName evidence="3">RNase H type-1 domain-containing protein</fullName>
    </recommendedName>
</protein>
<gene>
    <name evidence="1" type="ORF">EPUL_002708</name>
</gene>
<dbReference type="OrthoDB" id="3561817at2759"/>
<accession>A0A2S4PXI6</accession>
<dbReference type="Proteomes" id="UP000237438">
    <property type="component" value="Unassembled WGS sequence"/>
</dbReference>
<reference evidence="1 2" key="1">
    <citation type="submission" date="2017-10" db="EMBL/GenBank/DDBJ databases">
        <title>Development of genomic resources for the powdery mildew, Erysiphe pulchra.</title>
        <authorList>
            <person name="Wadl P.A."/>
            <person name="Mack B.M."/>
            <person name="Moore G."/>
            <person name="Beltz S.B."/>
        </authorList>
    </citation>
    <scope>NUCLEOTIDE SEQUENCE [LARGE SCALE GENOMIC DNA]</scope>
    <source>
        <strain evidence="1">Cflorida</strain>
    </source>
</reference>
<dbReference type="Gene3D" id="3.30.420.10">
    <property type="entry name" value="Ribonuclease H-like superfamily/Ribonuclease H"/>
    <property type="match status" value="1"/>
</dbReference>
<evidence type="ECO:0000313" key="1">
    <source>
        <dbReference type="EMBL" id="POS86770.1"/>
    </source>
</evidence>
<dbReference type="GO" id="GO:0003676">
    <property type="term" value="F:nucleic acid binding"/>
    <property type="evidence" value="ECO:0007669"/>
    <property type="project" value="InterPro"/>
</dbReference>
<proteinExistence type="predicted"/>